<name>F5XI16_MICPN</name>
<evidence type="ECO:0000313" key="7">
    <source>
        <dbReference type="EMBL" id="BAK35685.1"/>
    </source>
</evidence>
<evidence type="ECO:0000256" key="5">
    <source>
        <dbReference type="SAM" id="Phobius"/>
    </source>
</evidence>
<feature type="transmembrane region" description="Helical" evidence="5">
    <location>
        <begin position="97"/>
        <end position="117"/>
    </location>
</feature>
<dbReference type="Proteomes" id="UP000007947">
    <property type="component" value="Chromosome"/>
</dbReference>
<feature type="transmembrane region" description="Helical" evidence="5">
    <location>
        <begin position="236"/>
        <end position="253"/>
    </location>
</feature>
<dbReference type="OrthoDB" id="9809599at2"/>
<feature type="transmembrane region" description="Helical" evidence="5">
    <location>
        <begin position="306"/>
        <end position="324"/>
    </location>
</feature>
<organism evidence="7 8">
    <name type="scientific">Microlunatus phosphovorus (strain ATCC 700054 / DSM 10555 / JCM 9379 / NBRC 101784 / NCIMB 13414 / VKM Ac-1990 / NM-1)</name>
    <dbReference type="NCBI Taxonomy" id="1032480"/>
    <lineage>
        <taxon>Bacteria</taxon>
        <taxon>Bacillati</taxon>
        <taxon>Actinomycetota</taxon>
        <taxon>Actinomycetes</taxon>
        <taxon>Propionibacteriales</taxon>
        <taxon>Propionibacteriaceae</taxon>
        <taxon>Microlunatus</taxon>
    </lineage>
</organism>
<feature type="domain" description="Major facilitator superfamily (MFS) profile" evidence="6">
    <location>
        <begin position="30"/>
        <end position="412"/>
    </location>
</feature>
<dbReference type="GO" id="GO:0005886">
    <property type="term" value="C:plasma membrane"/>
    <property type="evidence" value="ECO:0007669"/>
    <property type="project" value="UniProtKB-SubCell"/>
</dbReference>
<feature type="transmembrane region" description="Helical" evidence="5">
    <location>
        <begin position="163"/>
        <end position="184"/>
    </location>
</feature>
<dbReference type="InterPro" id="IPR036259">
    <property type="entry name" value="MFS_trans_sf"/>
</dbReference>
<evidence type="ECO:0000313" key="8">
    <source>
        <dbReference type="Proteomes" id="UP000007947"/>
    </source>
</evidence>
<dbReference type="KEGG" id="mph:MLP_26710"/>
<evidence type="ECO:0000256" key="2">
    <source>
        <dbReference type="ARBA" id="ARBA00022692"/>
    </source>
</evidence>
<comment type="subcellular location">
    <subcellularLocation>
        <location evidence="1">Cell membrane</location>
        <topology evidence="1">Multi-pass membrane protein</topology>
    </subcellularLocation>
</comment>
<dbReference type="GO" id="GO:0022857">
    <property type="term" value="F:transmembrane transporter activity"/>
    <property type="evidence" value="ECO:0007669"/>
    <property type="project" value="InterPro"/>
</dbReference>
<protein>
    <submittedName>
        <fullName evidence="7">Putative major facilitator superfamily transporter</fullName>
    </submittedName>
</protein>
<feature type="transmembrane region" description="Helical" evidence="5">
    <location>
        <begin position="31"/>
        <end position="50"/>
    </location>
</feature>
<evidence type="ECO:0000259" key="6">
    <source>
        <dbReference type="PROSITE" id="PS50850"/>
    </source>
</evidence>
<dbReference type="HOGENOM" id="CLU_035309_0_0_11"/>
<sequence>MSALRHERIDLPVLPLDTSALSSHARHLRTWRNAMFALFAAGGFALAAWVSRTPAVRDSLDASTAAMGWLIFAMAGGAVIGLLSAGPAITRLGAGPVIRTGLITAAAGLSVIAVGTMLGTAPIAFAGLVLFGLGFGSGEVAMNVAGAANERALGRTVMPTFHAMYSLGTLAGAALGVLAAHLGLPVGLHLILAALIVPIVAIPTVRLLPIGIGRVGQGQPKLTTAERLAVWADPRTLLIGLMVLGMGFAEGAAEDWLPLATVDGYGVSETIGAALFGIFVVTMTVGRLTGAALIDRFGRVATLRTSASVAAVGLLVTIFGPSAVTAAVGIALWGLGTSLGLPVGMSAAADDPRTAASRVSAAATVGYAAFLIGPPALAFLGEHIGLLHAFVAVLAMVVVAGIVAPAARPLTVSSTRVRS</sequence>
<dbReference type="RefSeq" id="WP_013863554.1">
    <property type="nucleotide sequence ID" value="NC_015635.1"/>
</dbReference>
<feature type="transmembrane region" description="Helical" evidence="5">
    <location>
        <begin position="62"/>
        <end position="85"/>
    </location>
</feature>
<accession>F5XI16</accession>
<dbReference type="InterPro" id="IPR051788">
    <property type="entry name" value="MFS_Transporter"/>
</dbReference>
<keyword evidence="3 5" id="KW-1133">Transmembrane helix</keyword>
<dbReference type="SUPFAM" id="SSF103473">
    <property type="entry name" value="MFS general substrate transporter"/>
    <property type="match status" value="1"/>
</dbReference>
<dbReference type="CDD" id="cd17393">
    <property type="entry name" value="MFS_MosC_like"/>
    <property type="match status" value="1"/>
</dbReference>
<keyword evidence="2 5" id="KW-0812">Transmembrane</keyword>
<dbReference type="STRING" id="1032480.MLP_26710"/>
<dbReference type="EMBL" id="AP012204">
    <property type="protein sequence ID" value="BAK35685.1"/>
    <property type="molecule type" value="Genomic_DNA"/>
</dbReference>
<keyword evidence="4 5" id="KW-0472">Membrane</keyword>
<feature type="transmembrane region" description="Helical" evidence="5">
    <location>
        <begin position="386"/>
        <end position="407"/>
    </location>
</feature>
<dbReference type="PROSITE" id="PS50850">
    <property type="entry name" value="MFS"/>
    <property type="match status" value="1"/>
</dbReference>
<feature type="transmembrane region" description="Helical" evidence="5">
    <location>
        <begin position="190"/>
        <end position="215"/>
    </location>
</feature>
<gene>
    <name evidence="7" type="ordered locus">MLP_26710</name>
</gene>
<dbReference type="eggNOG" id="COG0738">
    <property type="taxonomic scope" value="Bacteria"/>
</dbReference>
<dbReference type="AlphaFoldDB" id="F5XI16"/>
<feature type="transmembrane region" description="Helical" evidence="5">
    <location>
        <begin position="361"/>
        <end position="380"/>
    </location>
</feature>
<dbReference type="Gene3D" id="1.20.1250.20">
    <property type="entry name" value="MFS general substrate transporter like domains"/>
    <property type="match status" value="2"/>
</dbReference>
<dbReference type="PANTHER" id="PTHR23514:SF13">
    <property type="entry name" value="INNER MEMBRANE PROTEIN YBJJ"/>
    <property type="match status" value="1"/>
</dbReference>
<evidence type="ECO:0000256" key="1">
    <source>
        <dbReference type="ARBA" id="ARBA00004651"/>
    </source>
</evidence>
<dbReference type="InterPro" id="IPR011701">
    <property type="entry name" value="MFS"/>
</dbReference>
<reference evidence="7 8" key="1">
    <citation type="submission" date="2011-05" db="EMBL/GenBank/DDBJ databases">
        <title>Whole genome sequence of Microlunatus phosphovorus NM-1.</title>
        <authorList>
            <person name="Hosoyama A."/>
            <person name="Sasaki K."/>
            <person name="Harada T."/>
            <person name="Igarashi R."/>
            <person name="Kawakoshi A."/>
            <person name="Sasagawa M."/>
            <person name="Fukada J."/>
            <person name="Nakamura S."/>
            <person name="Katano Y."/>
            <person name="Hanada S."/>
            <person name="Kamagata Y."/>
            <person name="Nakamura N."/>
            <person name="Yamazaki S."/>
            <person name="Fujita N."/>
        </authorList>
    </citation>
    <scope>NUCLEOTIDE SEQUENCE [LARGE SCALE GENOMIC DNA]</scope>
    <source>
        <strain evidence="8">ATCC 700054 / DSM 10555 / JCM 9379 / NBRC 101784 / NCIMB 13414 / VKM Ac-1990 / NM-1</strain>
    </source>
</reference>
<evidence type="ECO:0000256" key="3">
    <source>
        <dbReference type="ARBA" id="ARBA00022989"/>
    </source>
</evidence>
<feature type="transmembrane region" description="Helical" evidence="5">
    <location>
        <begin position="123"/>
        <end position="142"/>
    </location>
</feature>
<dbReference type="PANTHER" id="PTHR23514">
    <property type="entry name" value="BYPASS OF STOP CODON PROTEIN 6"/>
    <property type="match status" value="1"/>
</dbReference>
<dbReference type="InterPro" id="IPR020846">
    <property type="entry name" value="MFS_dom"/>
</dbReference>
<proteinExistence type="predicted"/>
<evidence type="ECO:0000256" key="4">
    <source>
        <dbReference type="ARBA" id="ARBA00023136"/>
    </source>
</evidence>
<keyword evidence="8" id="KW-1185">Reference proteome</keyword>
<dbReference type="Pfam" id="PF07690">
    <property type="entry name" value="MFS_1"/>
    <property type="match status" value="1"/>
</dbReference>
<feature type="transmembrane region" description="Helical" evidence="5">
    <location>
        <begin position="273"/>
        <end position="294"/>
    </location>
</feature>